<dbReference type="FunCoup" id="A0A0D1BXV0">
    <property type="interactions" value="93"/>
</dbReference>
<gene>
    <name evidence="4" type="ORF">UMAG_04801</name>
</gene>
<evidence type="ECO:0000313" key="5">
    <source>
        <dbReference type="Proteomes" id="UP000000561"/>
    </source>
</evidence>
<feature type="domain" description="GST C-terminal" evidence="3">
    <location>
        <begin position="97"/>
        <end position="226"/>
    </location>
</feature>
<dbReference type="RefSeq" id="XP_011391664.1">
    <property type="nucleotide sequence ID" value="XM_011393362.1"/>
</dbReference>
<dbReference type="CDD" id="cd03048">
    <property type="entry name" value="GST_N_Ure2p_like"/>
    <property type="match status" value="1"/>
</dbReference>
<protein>
    <recommendedName>
        <fullName evidence="6">Glutathione S-transferase II</fullName>
    </recommendedName>
</protein>
<dbReference type="InterPro" id="IPR036282">
    <property type="entry name" value="Glutathione-S-Trfase_C_sf"/>
</dbReference>
<evidence type="ECO:0008006" key="6">
    <source>
        <dbReference type="Google" id="ProtNLM"/>
    </source>
</evidence>
<dbReference type="InterPro" id="IPR004045">
    <property type="entry name" value="Glutathione_S-Trfase_N"/>
</dbReference>
<dbReference type="VEuPathDB" id="FungiDB:UMAG_04801"/>
<dbReference type="InterPro" id="IPR010987">
    <property type="entry name" value="Glutathione-S-Trfase_C-like"/>
</dbReference>
<feature type="domain" description="GST N-terminal" evidence="2">
    <location>
        <begin position="3"/>
        <end position="91"/>
    </location>
</feature>
<dbReference type="KEGG" id="uma:UMAG_04801"/>
<sequence length="226" mass="25348">MPGQYTLYSHRGPGPNPLKAAVLMEHLGISYDVIPLDFGDDSEKGVKGAKFLKINPNGRVPCLVSNDSEKFSVWESGAILYYLCDKHDAEGRFLGKNPEERAIVMQFLTFQLSGLGPTQGNVNFLYHYWQGAYGEKPQKSAFTRFEGETARLYQVLEDQLSKQQQRGSSFIALDRPTIADFAFWPWVRIAGFGNIDLSPYPAVRKWCAALENDAKSQAAIHKLPLK</sequence>
<dbReference type="Proteomes" id="UP000000561">
    <property type="component" value="Chromosome 17"/>
</dbReference>
<dbReference type="SUPFAM" id="SSF47616">
    <property type="entry name" value="GST C-terminal domain-like"/>
    <property type="match status" value="1"/>
</dbReference>
<dbReference type="Pfam" id="PF13410">
    <property type="entry name" value="GST_C_2"/>
    <property type="match status" value="1"/>
</dbReference>
<evidence type="ECO:0000259" key="3">
    <source>
        <dbReference type="PROSITE" id="PS50405"/>
    </source>
</evidence>
<organism evidence="4 5">
    <name type="scientific">Mycosarcoma maydis</name>
    <name type="common">Corn smut fungus</name>
    <name type="synonym">Ustilago maydis</name>
    <dbReference type="NCBI Taxonomy" id="5270"/>
    <lineage>
        <taxon>Eukaryota</taxon>
        <taxon>Fungi</taxon>
        <taxon>Dikarya</taxon>
        <taxon>Basidiomycota</taxon>
        <taxon>Ustilaginomycotina</taxon>
        <taxon>Ustilaginomycetes</taxon>
        <taxon>Ustilaginales</taxon>
        <taxon>Ustilaginaceae</taxon>
        <taxon>Mycosarcoma</taxon>
    </lineage>
</organism>
<dbReference type="Pfam" id="PF02798">
    <property type="entry name" value="GST_N"/>
    <property type="match status" value="1"/>
</dbReference>
<comment type="similarity">
    <text evidence="1">Belongs to the GST superfamily.</text>
</comment>
<proteinExistence type="inferred from homology"/>
<dbReference type="AlphaFoldDB" id="A0A0D1BXV0"/>
<dbReference type="EMBL" id="CM003156">
    <property type="protein sequence ID" value="KIS66737.1"/>
    <property type="molecule type" value="Genomic_DNA"/>
</dbReference>
<evidence type="ECO:0000256" key="1">
    <source>
        <dbReference type="ARBA" id="ARBA00007409"/>
    </source>
</evidence>
<dbReference type="GeneID" id="23564868"/>
<dbReference type="SUPFAM" id="SSF52833">
    <property type="entry name" value="Thioredoxin-like"/>
    <property type="match status" value="1"/>
</dbReference>
<dbReference type="STRING" id="237631.A0A0D1BXV0"/>
<dbReference type="OrthoDB" id="422574at2759"/>
<dbReference type="GO" id="GO:0004364">
    <property type="term" value="F:glutathione transferase activity"/>
    <property type="evidence" value="ECO:0000318"/>
    <property type="project" value="GO_Central"/>
</dbReference>
<dbReference type="Gene3D" id="1.20.1050.10">
    <property type="match status" value="1"/>
</dbReference>
<dbReference type="eggNOG" id="KOG0867">
    <property type="taxonomic scope" value="Eukaryota"/>
</dbReference>
<evidence type="ECO:0000313" key="4">
    <source>
        <dbReference type="EMBL" id="KIS66737.1"/>
    </source>
</evidence>
<dbReference type="PANTHER" id="PTHR44051">
    <property type="entry name" value="GLUTATHIONE S-TRANSFERASE-RELATED"/>
    <property type="match status" value="1"/>
</dbReference>
<dbReference type="InterPro" id="IPR036249">
    <property type="entry name" value="Thioredoxin-like_sf"/>
</dbReference>
<keyword evidence="5" id="KW-1185">Reference proteome</keyword>
<name>A0A0D1BXV0_MYCMD</name>
<dbReference type="InterPro" id="IPR040079">
    <property type="entry name" value="Glutathione_S-Trfase"/>
</dbReference>
<evidence type="ECO:0000259" key="2">
    <source>
        <dbReference type="PROSITE" id="PS50404"/>
    </source>
</evidence>
<dbReference type="GO" id="GO:0005737">
    <property type="term" value="C:cytoplasm"/>
    <property type="evidence" value="ECO:0000318"/>
    <property type="project" value="GO_Central"/>
</dbReference>
<accession>A0A0D1BXV0</accession>
<dbReference type="PANTHER" id="PTHR44051:SF14">
    <property type="entry name" value="GLUTATHIONE S-TRANSFERASE II"/>
    <property type="match status" value="1"/>
</dbReference>
<reference evidence="4 5" key="1">
    <citation type="journal article" date="2006" name="Nature">
        <title>Insights from the genome of the biotrophic fungal plant pathogen Ustilago maydis.</title>
        <authorList>
            <person name="Kamper J."/>
            <person name="Kahmann R."/>
            <person name="Bolker M."/>
            <person name="Ma L.J."/>
            <person name="Brefort T."/>
            <person name="Saville B.J."/>
            <person name="Banuett F."/>
            <person name="Kronstad J.W."/>
            <person name="Gold S.E."/>
            <person name="Muller O."/>
            <person name="Perlin M.H."/>
            <person name="Wosten H.A."/>
            <person name="de Vries R."/>
            <person name="Ruiz-Herrera J."/>
            <person name="Reynaga-Pena C.G."/>
            <person name="Snetselaar K."/>
            <person name="McCann M."/>
            <person name="Perez-Martin J."/>
            <person name="Feldbrugge M."/>
            <person name="Basse C.W."/>
            <person name="Steinberg G."/>
            <person name="Ibeas J.I."/>
            <person name="Holloman W."/>
            <person name="Guzman P."/>
            <person name="Farman M."/>
            <person name="Stajich J.E."/>
            <person name="Sentandreu R."/>
            <person name="Gonzalez-Prieto J.M."/>
            <person name="Kennell J.C."/>
            <person name="Molina L."/>
            <person name="Schirawski J."/>
            <person name="Mendoza-Mendoza A."/>
            <person name="Greilinger D."/>
            <person name="Munch K."/>
            <person name="Rossel N."/>
            <person name="Scherer M."/>
            <person name="Vranes M."/>
            <person name="Ladendorf O."/>
            <person name="Vincon V."/>
            <person name="Fuchs U."/>
            <person name="Sandrock B."/>
            <person name="Meng S."/>
            <person name="Ho E.C."/>
            <person name="Cahill M.J."/>
            <person name="Boyce K.J."/>
            <person name="Klose J."/>
            <person name="Klosterman S.J."/>
            <person name="Deelstra H.J."/>
            <person name="Ortiz-Castellanos L."/>
            <person name="Li W."/>
            <person name="Sanchez-Alonso P."/>
            <person name="Schreier P.H."/>
            <person name="Hauser-Hahn I."/>
            <person name="Vaupel M."/>
            <person name="Koopmann E."/>
            <person name="Friedrich G."/>
            <person name="Voss H."/>
            <person name="Schluter T."/>
            <person name="Margolis J."/>
            <person name="Platt D."/>
            <person name="Swimmer C."/>
            <person name="Gnirke A."/>
            <person name="Chen F."/>
            <person name="Vysotskaia V."/>
            <person name="Mannhaupt G."/>
            <person name="Guldener U."/>
            <person name="Munsterkotter M."/>
            <person name="Haase D."/>
            <person name="Oesterheld M."/>
            <person name="Mewes H.W."/>
            <person name="Mauceli E.W."/>
            <person name="DeCaprio D."/>
            <person name="Wade C.M."/>
            <person name="Butler J."/>
            <person name="Young S."/>
            <person name="Jaffe D.B."/>
            <person name="Calvo S."/>
            <person name="Nusbaum C."/>
            <person name="Galagan J."/>
            <person name="Birren B.W."/>
        </authorList>
    </citation>
    <scope>NUCLEOTIDE SEQUENCE [LARGE SCALE GENOMIC DNA]</scope>
    <source>
        <strain evidence="5">DSM 14603 / FGSC 9021 / UM521</strain>
    </source>
</reference>
<dbReference type="SFLD" id="SFLDS00019">
    <property type="entry name" value="Glutathione_Transferase_(cytos"/>
    <property type="match status" value="1"/>
</dbReference>
<dbReference type="SFLD" id="SFLDG00358">
    <property type="entry name" value="Main_(cytGST)"/>
    <property type="match status" value="1"/>
</dbReference>
<dbReference type="PROSITE" id="PS50404">
    <property type="entry name" value="GST_NTER"/>
    <property type="match status" value="1"/>
</dbReference>
<dbReference type="PROSITE" id="PS50405">
    <property type="entry name" value="GST_CTER"/>
    <property type="match status" value="1"/>
</dbReference>
<dbReference type="InParanoid" id="A0A0D1BXV0"/>
<dbReference type="Gene3D" id="3.40.30.10">
    <property type="entry name" value="Glutaredoxin"/>
    <property type="match status" value="1"/>
</dbReference>